<dbReference type="OrthoDB" id="9776218at2"/>
<dbReference type="GO" id="GO:0043190">
    <property type="term" value="C:ATP-binding cassette (ABC) transporter complex"/>
    <property type="evidence" value="ECO:0007669"/>
    <property type="project" value="InterPro"/>
</dbReference>
<evidence type="ECO:0000313" key="10">
    <source>
        <dbReference type="EMBL" id="SDP85972.1"/>
    </source>
</evidence>
<dbReference type="InterPro" id="IPR013525">
    <property type="entry name" value="ABC2_TM"/>
</dbReference>
<dbReference type="RefSeq" id="WP_090856740.1">
    <property type="nucleotide sequence ID" value="NZ_FNJU01000009.1"/>
</dbReference>
<keyword evidence="11" id="KW-1185">Reference proteome</keyword>
<dbReference type="GO" id="GO:0140359">
    <property type="term" value="F:ABC-type transporter activity"/>
    <property type="evidence" value="ECO:0007669"/>
    <property type="project" value="InterPro"/>
</dbReference>
<dbReference type="AlphaFoldDB" id="A0A1H0W5E8"/>
<proteinExistence type="inferred from homology"/>
<feature type="transmembrane region" description="Helical" evidence="8">
    <location>
        <begin position="354"/>
        <end position="372"/>
    </location>
</feature>
<feature type="transmembrane region" description="Helical" evidence="8">
    <location>
        <begin position="29"/>
        <end position="49"/>
    </location>
</feature>
<dbReference type="PROSITE" id="PS51012">
    <property type="entry name" value="ABC_TM2"/>
    <property type="match status" value="1"/>
</dbReference>
<evidence type="ECO:0000313" key="11">
    <source>
        <dbReference type="Proteomes" id="UP000199159"/>
    </source>
</evidence>
<evidence type="ECO:0000256" key="4">
    <source>
        <dbReference type="ARBA" id="ARBA00022475"/>
    </source>
</evidence>
<sequence length="377" mass="41856">MSKEKTPFSFTRYASIVKKEIIQIKKDPGSLAIAIVLPVMLLFLLGYAVSSEIDNIEMVVWDQNQTAESRSLIQSFENSRYFLQTGRVQSYDEIEKMLDQGDVSMALIIPRTYSNDLLTEGASVQILIDGSDPTVSKTALSNSKLVVQNKSIQIQSQLTAGILQPVKEDSRVLYNPTMEVMNFNIPALIGLILQEVILLLTAFSLVREKERGTMEQLIVTPIKSSELILGKLTPYIGIGLFSFLLVLITALTWFGVPVQGSMTLLIGLSILFMITTLAMGILVSTLAKNQLQAMHMAFAIILPSVILSGFVFPREPMPLIIQALGGFIPLTYYLEILRGIFLKGIGLEELWSQTLILIGFTVLLCVITTLRFKKNLE</sequence>
<feature type="transmembrane region" description="Helical" evidence="8">
    <location>
        <begin position="183"/>
        <end position="206"/>
    </location>
</feature>
<name>A0A1H0W5E8_9BACI</name>
<dbReference type="PANTHER" id="PTHR30294:SF29">
    <property type="entry name" value="MULTIDRUG ABC TRANSPORTER PERMEASE YBHS-RELATED"/>
    <property type="match status" value="1"/>
</dbReference>
<evidence type="ECO:0000256" key="3">
    <source>
        <dbReference type="ARBA" id="ARBA00022448"/>
    </source>
</evidence>
<evidence type="ECO:0000259" key="9">
    <source>
        <dbReference type="PROSITE" id="PS51012"/>
    </source>
</evidence>
<evidence type="ECO:0000256" key="5">
    <source>
        <dbReference type="ARBA" id="ARBA00022692"/>
    </source>
</evidence>
<feature type="transmembrane region" description="Helical" evidence="8">
    <location>
        <begin position="295"/>
        <end position="313"/>
    </location>
</feature>
<dbReference type="InterPro" id="IPR047817">
    <property type="entry name" value="ABC2_TM_bact-type"/>
</dbReference>
<evidence type="ECO:0000256" key="2">
    <source>
        <dbReference type="ARBA" id="ARBA00007783"/>
    </source>
</evidence>
<gene>
    <name evidence="10" type="ORF">SAMN05216565_10992</name>
</gene>
<keyword evidence="7 8" id="KW-0472">Membrane</keyword>
<dbReference type="PRINTS" id="PR00164">
    <property type="entry name" value="ABC2TRNSPORT"/>
</dbReference>
<dbReference type="InterPro" id="IPR051449">
    <property type="entry name" value="ABC-2_transporter_component"/>
</dbReference>
<comment type="similarity">
    <text evidence="2 8">Belongs to the ABC-2 integral membrane protein family.</text>
</comment>
<dbReference type="Pfam" id="PF12698">
    <property type="entry name" value="ABC2_membrane_3"/>
    <property type="match status" value="1"/>
</dbReference>
<dbReference type="EMBL" id="FNJU01000009">
    <property type="protein sequence ID" value="SDP85972.1"/>
    <property type="molecule type" value="Genomic_DNA"/>
</dbReference>
<protein>
    <recommendedName>
        <fullName evidence="8">Transport permease protein</fullName>
    </recommendedName>
</protein>
<dbReference type="Proteomes" id="UP000199159">
    <property type="component" value="Unassembled WGS sequence"/>
</dbReference>
<feature type="transmembrane region" description="Helical" evidence="8">
    <location>
        <begin position="319"/>
        <end position="342"/>
    </location>
</feature>
<reference evidence="11" key="1">
    <citation type="submission" date="2016-10" db="EMBL/GenBank/DDBJ databases">
        <authorList>
            <person name="Varghese N."/>
            <person name="Submissions S."/>
        </authorList>
    </citation>
    <scope>NUCLEOTIDE SEQUENCE [LARGE SCALE GENOMIC DNA]</scope>
    <source>
        <strain evidence="11">IBRC-M10078</strain>
    </source>
</reference>
<evidence type="ECO:0000256" key="1">
    <source>
        <dbReference type="ARBA" id="ARBA00004651"/>
    </source>
</evidence>
<feature type="transmembrane region" description="Helical" evidence="8">
    <location>
        <begin position="232"/>
        <end position="256"/>
    </location>
</feature>
<keyword evidence="6 8" id="KW-1133">Transmembrane helix</keyword>
<evidence type="ECO:0000256" key="6">
    <source>
        <dbReference type="ARBA" id="ARBA00022989"/>
    </source>
</evidence>
<dbReference type="STRING" id="930152.SAMN05216565_10992"/>
<dbReference type="InterPro" id="IPR000412">
    <property type="entry name" value="ABC_2_transport"/>
</dbReference>
<keyword evidence="5 8" id="KW-0812">Transmembrane</keyword>
<keyword evidence="3 8" id="KW-0813">Transport</keyword>
<feature type="transmembrane region" description="Helical" evidence="8">
    <location>
        <begin position="262"/>
        <end position="283"/>
    </location>
</feature>
<keyword evidence="4 8" id="KW-1003">Cell membrane</keyword>
<evidence type="ECO:0000256" key="7">
    <source>
        <dbReference type="ARBA" id="ARBA00023136"/>
    </source>
</evidence>
<comment type="subcellular location">
    <subcellularLocation>
        <location evidence="1 8">Cell membrane</location>
        <topology evidence="1 8">Multi-pass membrane protein</topology>
    </subcellularLocation>
</comment>
<organism evidence="10 11">
    <name type="scientific">Litchfieldia salsa</name>
    <dbReference type="NCBI Taxonomy" id="930152"/>
    <lineage>
        <taxon>Bacteria</taxon>
        <taxon>Bacillati</taxon>
        <taxon>Bacillota</taxon>
        <taxon>Bacilli</taxon>
        <taxon>Bacillales</taxon>
        <taxon>Bacillaceae</taxon>
        <taxon>Litchfieldia</taxon>
    </lineage>
</organism>
<accession>A0A1H0W5E8</accession>
<feature type="domain" description="ABC transmembrane type-2" evidence="9">
    <location>
        <begin position="143"/>
        <end position="375"/>
    </location>
</feature>
<dbReference type="PANTHER" id="PTHR30294">
    <property type="entry name" value="MEMBRANE COMPONENT OF ABC TRANSPORTER YHHJ-RELATED"/>
    <property type="match status" value="1"/>
</dbReference>
<dbReference type="Gene3D" id="3.40.1710.10">
    <property type="entry name" value="abc type-2 transporter like domain"/>
    <property type="match status" value="1"/>
</dbReference>
<evidence type="ECO:0000256" key="8">
    <source>
        <dbReference type="RuleBase" id="RU361157"/>
    </source>
</evidence>